<evidence type="ECO:0000259" key="2">
    <source>
        <dbReference type="Pfam" id="PF09361"/>
    </source>
</evidence>
<proteinExistence type="predicted"/>
<dbReference type="EMBL" id="CP014168">
    <property type="protein sequence ID" value="AOH83159.1"/>
    <property type="molecule type" value="Genomic_DNA"/>
</dbReference>
<dbReference type="OrthoDB" id="9845453at2"/>
<feature type="domain" description="Phasin" evidence="2">
    <location>
        <begin position="40"/>
        <end position="118"/>
    </location>
</feature>
<protein>
    <recommendedName>
        <fullName evidence="2">Phasin domain-containing protein</fullName>
    </recommendedName>
</protein>
<evidence type="ECO:0000313" key="4">
    <source>
        <dbReference type="Proteomes" id="UP000094256"/>
    </source>
</evidence>
<reference evidence="3 4" key="1">
    <citation type="submission" date="2016-01" db="EMBL/GenBank/DDBJ databases">
        <title>Complete genome and mega plasmid sequence of Sphingomonas panacis DCY99 elicits systemic resistance in rice to Xanthomonas oryzae.</title>
        <authorList>
            <person name="Kim Y.J."/>
            <person name="Yang D.C."/>
            <person name="Sing P."/>
        </authorList>
    </citation>
    <scope>NUCLEOTIDE SEQUENCE [LARGE SCALE GENOMIC DNA]</scope>
    <source>
        <strain evidence="3 4">DCY99</strain>
    </source>
</reference>
<sequence length="126" mass="13490">MSEDQHAPASTQSDSTSETSVTQAIPEIGKLLVMGPRLQATMLKTVIDRQRQALALLNQRTADGLKLAEAISDASSPTDALEAWTAFVQTGFKHVAEHAGEIGRQTMEALQTAQREAAATSMRRAA</sequence>
<dbReference type="InterPro" id="IPR018968">
    <property type="entry name" value="Phasin"/>
</dbReference>
<dbReference type="Proteomes" id="UP000094256">
    <property type="component" value="Chromosome"/>
</dbReference>
<feature type="compositionally biased region" description="Polar residues" evidence="1">
    <location>
        <begin position="8"/>
        <end position="22"/>
    </location>
</feature>
<feature type="region of interest" description="Disordered" evidence="1">
    <location>
        <begin position="1"/>
        <end position="22"/>
    </location>
</feature>
<dbReference type="STRING" id="1560345.AWL63_03385"/>
<dbReference type="RefSeq" id="WP_069203741.1">
    <property type="nucleotide sequence ID" value="NZ_CP014168.1"/>
</dbReference>
<name>A0A1B3Z6V4_9SPHN</name>
<organism evidence="3 4">
    <name type="scientific">Sphingomonas panacis</name>
    <dbReference type="NCBI Taxonomy" id="1560345"/>
    <lineage>
        <taxon>Bacteria</taxon>
        <taxon>Pseudomonadati</taxon>
        <taxon>Pseudomonadota</taxon>
        <taxon>Alphaproteobacteria</taxon>
        <taxon>Sphingomonadales</taxon>
        <taxon>Sphingomonadaceae</taxon>
        <taxon>Sphingomonas</taxon>
    </lineage>
</organism>
<gene>
    <name evidence="3" type="ORF">AWL63_03385</name>
</gene>
<evidence type="ECO:0000313" key="3">
    <source>
        <dbReference type="EMBL" id="AOH83159.1"/>
    </source>
</evidence>
<evidence type="ECO:0000256" key="1">
    <source>
        <dbReference type="SAM" id="MobiDB-lite"/>
    </source>
</evidence>
<dbReference type="AlphaFoldDB" id="A0A1B3Z6V4"/>
<dbReference type="Pfam" id="PF09361">
    <property type="entry name" value="Phasin_2"/>
    <property type="match status" value="1"/>
</dbReference>
<dbReference type="KEGG" id="span:AWL63_03385"/>
<accession>A0A1B3Z6V4</accession>
<keyword evidence="4" id="KW-1185">Reference proteome</keyword>